<dbReference type="PANTHER" id="PTHR35848:SF6">
    <property type="entry name" value="CUPIN TYPE-2 DOMAIN-CONTAINING PROTEIN"/>
    <property type="match status" value="1"/>
</dbReference>
<dbReference type="SUPFAM" id="SSF51182">
    <property type="entry name" value="RmlC-like cupins"/>
    <property type="match status" value="1"/>
</dbReference>
<protein>
    <recommendedName>
        <fullName evidence="2">Cupin type-2 domain-containing protein</fullName>
    </recommendedName>
</protein>
<dbReference type="Proteomes" id="UP000247465">
    <property type="component" value="Chromosome"/>
</dbReference>
<dbReference type="CDD" id="cd02208">
    <property type="entry name" value="cupin_RmlC-like"/>
    <property type="match status" value="1"/>
</dbReference>
<feature type="domain" description="Cupin type-2" evidence="2">
    <location>
        <begin position="41"/>
        <end position="108"/>
    </location>
</feature>
<dbReference type="InterPro" id="IPR051610">
    <property type="entry name" value="GPI/OXD"/>
</dbReference>
<organism evidence="3 4">
    <name type="scientific">Candidatus Moanibacter tarae</name>
    <dbReference type="NCBI Taxonomy" id="2200854"/>
    <lineage>
        <taxon>Bacteria</taxon>
        <taxon>Pseudomonadati</taxon>
        <taxon>Verrucomicrobiota</taxon>
        <taxon>Opitutia</taxon>
        <taxon>Puniceicoccales</taxon>
        <taxon>Puniceicoccales incertae sedis</taxon>
        <taxon>Candidatus Moanibacter</taxon>
    </lineage>
</organism>
<proteinExistence type="predicted"/>
<evidence type="ECO:0000313" key="4">
    <source>
        <dbReference type="Proteomes" id="UP000247465"/>
    </source>
</evidence>
<reference evidence="3 4" key="1">
    <citation type="submission" date="2018-06" db="EMBL/GenBank/DDBJ databases">
        <title>Draft Genome Sequence of a Novel Marine Bacterium Related to the Verrucomicrobia.</title>
        <authorList>
            <person name="Vosseberg J."/>
            <person name="Martijn J."/>
            <person name="Ettema T.J.G."/>
        </authorList>
    </citation>
    <scope>NUCLEOTIDE SEQUENCE [LARGE SCALE GENOMIC DNA]</scope>
    <source>
        <strain evidence="3">TARA_B100001123</strain>
    </source>
</reference>
<dbReference type="InterPro" id="IPR013096">
    <property type="entry name" value="Cupin_2"/>
</dbReference>
<dbReference type="PANTHER" id="PTHR35848">
    <property type="entry name" value="OXALATE-BINDING PROTEIN"/>
    <property type="match status" value="1"/>
</dbReference>
<evidence type="ECO:0000259" key="2">
    <source>
        <dbReference type="Pfam" id="PF07883"/>
    </source>
</evidence>
<dbReference type="Gene3D" id="2.60.120.10">
    <property type="entry name" value="Jelly Rolls"/>
    <property type="match status" value="1"/>
</dbReference>
<accession>A0A2Z4AFN9</accession>
<evidence type="ECO:0000313" key="3">
    <source>
        <dbReference type="EMBL" id="AWT59796.1"/>
    </source>
</evidence>
<dbReference type="Pfam" id="PF07883">
    <property type="entry name" value="Cupin_2"/>
    <property type="match status" value="1"/>
</dbReference>
<gene>
    <name evidence="3" type="ORF">DF168_00991</name>
</gene>
<keyword evidence="1" id="KW-0479">Metal-binding</keyword>
<dbReference type="InterPro" id="IPR011051">
    <property type="entry name" value="RmlC_Cupin_sf"/>
</dbReference>
<dbReference type="InterPro" id="IPR014710">
    <property type="entry name" value="RmlC-like_jellyroll"/>
</dbReference>
<evidence type="ECO:0000256" key="1">
    <source>
        <dbReference type="ARBA" id="ARBA00022723"/>
    </source>
</evidence>
<dbReference type="KEGG" id="mtar:DF168_00991"/>
<dbReference type="AlphaFoldDB" id="A0A2Z4AFN9"/>
<dbReference type="EMBL" id="CP029803">
    <property type="protein sequence ID" value="AWT59796.1"/>
    <property type="molecule type" value="Genomic_DNA"/>
</dbReference>
<name>A0A2Z4AFN9_9BACT</name>
<dbReference type="GO" id="GO:0046872">
    <property type="term" value="F:metal ion binding"/>
    <property type="evidence" value="ECO:0007669"/>
    <property type="project" value="UniProtKB-KW"/>
</dbReference>
<sequence length="120" mass="13396">MEKATVRRSRESKTVPFDWGSLTWYANAELGNSTNMTVGKCVLKAGEENPLHYHPNCSEILVVLEGRIEHFIEGGRRIQMQPGDSINLPANLPHKARNISSGEAILLISFSSAYRETIEL</sequence>